<evidence type="ECO:0000313" key="2">
    <source>
        <dbReference type="Proteomes" id="UP001066276"/>
    </source>
</evidence>
<organism evidence="1 2">
    <name type="scientific">Pleurodeles waltl</name>
    <name type="common">Iberian ribbed newt</name>
    <dbReference type="NCBI Taxonomy" id="8319"/>
    <lineage>
        <taxon>Eukaryota</taxon>
        <taxon>Metazoa</taxon>
        <taxon>Chordata</taxon>
        <taxon>Craniata</taxon>
        <taxon>Vertebrata</taxon>
        <taxon>Euteleostomi</taxon>
        <taxon>Amphibia</taxon>
        <taxon>Batrachia</taxon>
        <taxon>Caudata</taxon>
        <taxon>Salamandroidea</taxon>
        <taxon>Salamandridae</taxon>
        <taxon>Pleurodelinae</taxon>
        <taxon>Pleurodeles</taxon>
    </lineage>
</organism>
<dbReference type="Proteomes" id="UP001066276">
    <property type="component" value="Chromosome 8"/>
</dbReference>
<gene>
    <name evidence="1" type="ORF">NDU88_002352</name>
</gene>
<protein>
    <submittedName>
        <fullName evidence="1">Uncharacterized protein</fullName>
    </submittedName>
</protein>
<comment type="caution">
    <text evidence="1">The sequence shown here is derived from an EMBL/GenBank/DDBJ whole genome shotgun (WGS) entry which is preliminary data.</text>
</comment>
<proteinExistence type="predicted"/>
<sequence length="191" mass="21551">MQRLSLQILQDPVGRDGLAGALTDYFEINTVKGNGMEGDEGCLAGTLFGPFMRGSWALQAELLQKEGALVEFRCYPDDLDGSWDEIGIQLQVASARYQLESFTLKCYRQFLYVDGDSSRQLLAWVLRWESPCAPILHLWTPQGWDVHILSDVVKTLRNHLEQVCTCPQPPDPERIADFLATLPVPIATYKY</sequence>
<dbReference type="AlphaFoldDB" id="A0AAV7NDE8"/>
<reference evidence="1" key="1">
    <citation type="journal article" date="2022" name="bioRxiv">
        <title>Sequencing and chromosome-scale assembly of the giantPleurodeles waltlgenome.</title>
        <authorList>
            <person name="Brown T."/>
            <person name="Elewa A."/>
            <person name="Iarovenko S."/>
            <person name="Subramanian E."/>
            <person name="Araus A.J."/>
            <person name="Petzold A."/>
            <person name="Susuki M."/>
            <person name="Suzuki K.-i.T."/>
            <person name="Hayashi T."/>
            <person name="Toyoda A."/>
            <person name="Oliveira C."/>
            <person name="Osipova E."/>
            <person name="Leigh N.D."/>
            <person name="Simon A."/>
            <person name="Yun M.H."/>
        </authorList>
    </citation>
    <scope>NUCLEOTIDE SEQUENCE</scope>
    <source>
        <strain evidence="1">20211129_DDA</strain>
        <tissue evidence="1">Liver</tissue>
    </source>
</reference>
<keyword evidence="2" id="KW-1185">Reference proteome</keyword>
<dbReference type="EMBL" id="JANPWB010000012">
    <property type="protein sequence ID" value="KAJ1114113.1"/>
    <property type="molecule type" value="Genomic_DNA"/>
</dbReference>
<name>A0AAV7NDE8_PLEWA</name>
<accession>A0AAV7NDE8</accession>
<evidence type="ECO:0000313" key="1">
    <source>
        <dbReference type="EMBL" id="KAJ1114113.1"/>
    </source>
</evidence>